<dbReference type="EMBL" id="AK442352">
    <property type="protein sequence ID" value="BAN66146.1"/>
    <property type="molecule type" value="mRNA"/>
</dbReference>
<gene>
    <name evidence="3" type="primary">BBOV_III009770</name>
</gene>
<proteinExistence type="evidence at transcript level"/>
<keyword evidence="2" id="KW-0812">Transmembrane</keyword>
<evidence type="ECO:0000256" key="1">
    <source>
        <dbReference type="SAM" id="MobiDB-lite"/>
    </source>
</evidence>
<protein>
    <submittedName>
        <fullName evidence="3">Uncharacterized protein</fullName>
    </submittedName>
</protein>
<feature type="transmembrane region" description="Helical" evidence="2">
    <location>
        <begin position="67"/>
        <end position="90"/>
    </location>
</feature>
<keyword evidence="2" id="KW-1133">Transmembrane helix</keyword>
<reference evidence="3" key="1">
    <citation type="journal article" date="2014" name="BMC Genomics">
        <title>The Babesia bovis gene and promoter model: an update from full-length EST analysis.</title>
        <authorList>
            <person name="Yamagishi J."/>
            <person name="Wakaguri H."/>
            <person name="Yokoyama N."/>
            <person name="Yamashita R."/>
            <person name="Suzuki Y."/>
            <person name="Xuan X."/>
            <person name="Igarashi I."/>
        </authorList>
    </citation>
    <scope>NUCLEOTIDE SEQUENCE</scope>
    <source>
        <strain evidence="3">Texas</strain>
    </source>
</reference>
<name>S6BA88_BABBO</name>
<sequence>MTTAQCVMRVLLRKMSYRYTVEDKKLMTLGKWRLLLVDMYRNKPSEPRPSAERPEPQNSGSNVHSPFGGVIFSVFAFPFSIIMPFSYGGNGMFGFSLMRNTGNLTPQQRRAHINSAALLIIGLMLIAYIVLIM</sequence>
<feature type="transmembrane region" description="Helical" evidence="2">
    <location>
        <begin position="111"/>
        <end position="131"/>
    </location>
</feature>
<feature type="compositionally biased region" description="Basic and acidic residues" evidence="1">
    <location>
        <begin position="44"/>
        <end position="55"/>
    </location>
</feature>
<dbReference type="AlphaFoldDB" id="S6BA88"/>
<evidence type="ECO:0000313" key="3">
    <source>
        <dbReference type="EMBL" id="BAN66146.1"/>
    </source>
</evidence>
<dbReference type="VEuPathDB" id="PiroplasmaDB:BBOV_III009770"/>
<accession>S6BA88</accession>
<feature type="region of interest" description="Disordered" evidence="1">
    <location>
        <begin position="44"/>
        <end position="63"/>
    </location>
</feature>
<organism evidence="3">
    <name type="scientific">Babesia bovis</name>
    <dbReference type="NCBI Taxonomy" id="5865"/>
    <lineage>
        <taxon>Eukaryota</taxon>
        <taxon>Sar</taxon>
        <taxon>Alveolata</taxon>
        <taxon>Apicomplexa</taxon>
        <taxon>Aconoidasida</taxon>
        <taxon>Piroplasmida</taxon>
        <taxon>Babesiidae</taxon>
        <taxon>Babesia</taxon>
    </lineage>
</organism>
<keyword evidence="2" id="KW-0472">Membrane</keyword>
<evidence type="ECO:0000256" key="2">
    <source>
        <dbReference type="SAM" id="Phobius"/>
    </source>
</evidence>